<dbReference type="OMA" id="HEEEEMP"/>
<protein>
    <submittedName>
        <fullName evidence="3">CCHC-type domain-containing protein</fullName>
    </submittedName>
</protein>
<dbReference type="EMBL" id="UYSL01020589">
    <property type="protein sequence ID" value="VDL75323.1"/>
    <property type="molecule type" value="Genomic_DNA"/>
</dbReference>
<evidence type="ECO:0000313" key="3">
    <source>
        <dbReference type="WBParaSite" id="NBR_0001173301-mRNA-1"/>
    </source>
</evidence>
<keyword evidence="2" id="KW-1185">Reference proteome</keyword>
<dbReference type="AlphaFoldDB" id="A0A0N4Y6L5"/>
<proteinExistence type="predicted"/>
<reference evidence="1 2" key="2">
    <citation type="submission" date="2018-11" db="EMBL/GenBank/DDBJ databases">
        <authorList>
            <consortium name="Pathogen Informatics"/>
        </authorList>
    </citation>
    <scope>NUCLEOTIDE SEQUENCE [LARGE SCALE GENOMIC DNA]</scope>
</reference>
<sequence length="156" mass="18098">MNQDGNDAIRKLQAIKDLQSTTINHMRHFLTVSRQRTCQLRTYTPGVRENEWRMRCPFCDEQGSHYADACPHIRTGNARANILNESNKCSTCFEVNCPQGRHCPRFNILCTYCQRNGHHSAICQYPDQSRQILEEQQECIMGIEDALVQLRTLKLN</sequence>
<dbReference type="WBParaSite" id="NBR_0001173301-mRNA-1">
    <property type="protein sequence ID" value="NBR_0001173301-mRNA-1"/>
    <property type="gene ID" value="NBR_0001173301"/>
</dbReference>
<gene>
    <name evidence="1" type="ORF">NBR_LOCUS11734</name>
</gene>
<evidence type="ECO:0000313" key="1">
    <source>
        <dbReference type="EMBL" id="VDL75323.1"/>
    </source>
</evidence>
<accession>A0A0N4Y6L5</accession>
<evidence type="ECO:0000313" key="2">
    <source>
        <dbReference type="Proteomes" id="UP000271162"/>
    </source>
</evidence>
<dbReference type="Proteomes" id="UP000271162">
    <property type="component" value="Unassembled WGS sequence"/>
</dbReference>
<organism evidence="3">
    <name type="scientific">Nippostrongylus brasiliensis</name>
    <name type="common">Rat hookworm</name>
    <dbReference type="NCBI Taxonomy" id="27835"/>
    <lineage>
        <taxon>Eukaryota</taxon>
        <taxon>Metazoa</taxon>
        <taxon>Ecdysozoa</taxon>
        <taxon>Nematoda</taxon>
        <taxon>Chromadorea</taxon>
        <taxon>Rhabditida</taxon>
        <taxon>Rhabditina</taxon>
        <taxon>Rhabditomorpha</taxon>
        <taxon>Strongyloidea</taxon>
        <taxon>Heligmosomidae</taxon>
        <taxon>Nippostrongylus</taxon>
    </lineage>
</organism>
<reference evidence="3" key="1">
    <citation type="submission" date="2017-02" db="UniProtKB">
        <authorList>
            <consortium name="WormBaseParasite"/>
        </authorList>
    </citation>
    <scope>IDENTIFICATION</scope>
</reference>
<name>A0A0N4Y6L5_NIPBR</name>